<feature type="compositionally biased region" description="Basic and acidic residues" evidence="1">
    <location>
        <begin position="124"/>
        <end position="153"/>
    </location>
</feature>
<feature type="signal peptide" evidence="2">
    <location>
        <begin position="1"/>
        <end position="25"/>
    </location>
</feature>
<protein>
    <submittedName>
        <fullName evidence="4">Peptidoglycan-binding protein</fullName>
    </submittedName>
</protein>
<dbReference type="Gene3D" id="1.10.101.10">
    <property type="entry name" value="PGBD-like superfamily/PGBD"/>
    <property type="match status" value="1"/>
</dbReference>
<dbReference type="InterPro" id="IPR036366">
    <property type="entry name" value="PGBDSf"/>
</dbReference>
<dbReference type="SUPFAM" id="SSF47090">
    <property type="entry name" value="PGBD-like"/>
    <property type="match status" value="1"/>
</dbReference>
<reference evidence="4 5" key="1">
    <citation type="submission" date="2021-03" db="EMBL/GenBank/DDBJ databases">
        <title>Genome sequencing of Marinobacter sp. LPB0319.</title>
        <authorList>
            <person name="Kim J."/>
        </authorList>
    </citation>
    <scope>NUCLEOTIDE SEQUENCE [LARGE SCALE GENOMIC DNA]</scope>
    <source>
        <strain evidence="4 5">LPB0319</strain>
    </source>
</reference>
<gene>
    <name evidence="4" type="ORF">LPB19_12120</name>
</gene>
<feature type="chain" id="PRO_5045344292" evidence="2">
    <location>
        <begin position="26"/>
        <end position="316"/>
    </location>
</feature>
<evidence type="ECO:0000259" key="3">
    <source>
        <dbReference type="Pfam" id="PF01471"/>
    </source>
</evidence>
<proteinExistence type="predicted"/>
<feature type="compositionally biased region" description="Basic and acidic residues" evidence="1">
    <location>
        <begin position="163"/>
        <end position="175"/>
    </location>
</feature>
<evidence type="ECO:0000256" key="1">
    <source>
        <dbReference type="SAM" id="MobiDB-lite"/>
    </source>
</evidence>
<keyword evidence="5" id="KW-1185">Reference proteome</keyword>
<dbReference type="InterPro" id="IPR002477">
    <property type="entry name" value="Peptidoglycan-bd-like"/>
</dbReference>
<feature type="compositionally biased region" description="Low complexity" evidence="1">
    <location>
        <begin position="205"/>
        <end position="229"/>
    </location>
</feature>
<dbReference type="Pfam" id="PF01471">
    <property type="entry name" value="PG_binding_1"/>
    <property type="match status" value="1"/>
</dbReference>
<evidence type="ECO:0000313" key="5">
    <source>
        <dbReference type="Proteomes" id="UP000663555"/>
    </source>
</evidence>
<feature type="domain" description="Peptidoglycan binding-like" evidence="3">
    <location>
        <begin position="35"/>
        <end position="86"/>
    </location>
</feature>
<dbReference type="InterPro" id="IPR036365">
    <property type="entry name" value="PGBD-like_sf"/>
</dbReference>
<accession>A0ABX7MP36</accession>
<feature type="region of interest" description="Disordered" evidence="1">
    <location>
        <begin position="110"/>
        <end position="298"/>
    </location>
</feature>
<dbReference type="RefSeq" id="WP_206643160.1">
    <property type="nucleotide sequence ID" value="NZ_CP071247.1"/>
</dbReference>
<feature type="compositionally biased region" description="Low complexity" evidence="1">
    <location>
        <begin position="273"/>
        <end position="284"/>
    </location>
</feature>
<sequence length="316" mass="32481">MGCFSSGMFRNGIVFSLAISASAIAQGNNVKLIFAAENALYGAGYDIGQADGWMDDALRAAVKRYQGQSPGLTATGTLDAQTLKSLGVSAGSDKKVSGNDVASPEAALAELGLTKTKTRSSKQVRTESRPVARTKDQPKAKKPEVAVKPEPKAVPEPITKAVKVAETKPDPEKPVKAVAKPAQPKPQVVTKAETKLPAPAPQPEPVVAVPKPATAPSTAAAQQIAVANPGQPDAADESDGVATKSRYELKADGTQSSLEKLGVITGNPVAPSADATTTAETTDANGPEEDQAGASGGSGVSNFFSNLFDFLFGWIV</sequence>
<evidence type="ECO:0000256" key="2">
    <source>
        <dbReference type="SAM" id="SignalP"/>
    </source>
</evidence>
<dbReference type="Proteomes" id="UP000663555">
    <property type="component" value="Chromosome"/>
</dbReference>
<keyword evidence="2" id="KW-0732">Signal</keyword>
<dbReference type="EMBL" id="CP071247">
    <property type="protein sequence ID" value="QSP93938.1"/>
    <property type="molecule type" value="Genomic_DNA"/>
</dbReference>
<name>A0ABX7MP36_9GAMM</name>
<organism evidence="4 5">
    <name type="scientific">Marinobacter salinisoli</name>
    <dbReference type="NCBI Taxonomy" id="2769486"/>
    <lineage>
        <taxon>Bacteria</taxon>
        <taxon>Pseudomonadati</taxon>
        <taxon>Pseudomonadota</taxon>
        <taxon>Gammaproteobacteria</taxon>
        <taxon>Pseudomonadales</taxon>
        <taxon>Marinobacteraceae</taxon>
        <taxon>Marinobacter</taxon>
    </lineage>
</organism>
<evidence type="ECO:0000313" key="4">
    <source>
        <dbReference type="EMBL" id="QSP93938.1"/>
    </source>
</evidence>